<keyword evidence="5" id="KW-0614">Plasmid</keyword>
<evidence type="ECO:0000256" key="2">
    <source>
        <dbReference type="ARBA" id="ARBA00006411"/>
    </source>
</evidence>
<keyword evidence="4" id="KW-0143">Chaperone</keyword>
<dbReference type="Pfam" id="PF14011">
    <property type="entry name" value="ESX-1_EspG"/>
    <property type="match status" value="1"/>
</dbReference>
<accession>A0A7I7RQ73</accession>
<comment type="similarity">
    <text evidence="2">Belongs to the EspG family.</text>
</comment>
<dbReference type="InterPro" id="IPR025734">
    <property type="entry name" value="EspG"/>
</dbReference>
<protein>
    <recommendedName>
        <fullName evidence="7">ESX secretion-associated protein EspG</fullName>
    </recommendedName>
</protein>
<comment type="subcellular location">
    <subcellularLocation>
        <location evidence="1">Cytoplasm</location>
    </subcellularLocation>
</comment>
<evidence type="ECO:0000313" key="6">
    <source>
        <dbReference type="Proteomes" id="UP000467428"/>
    </source>
</evidence>
<sequence>MSSVLVEEVGSLDLVDLDALNKLHGGGFLPFPLRFTRPGRFASANEAEAHAASVSDRFRHGDLRTFTQCVTAYSTADIRVECHVQHIPADIPCGRVLAYRAEQLGFLVTQQPEQDVVDVYTVSPYDLGAAIAEAVPLAEPGGHHAIVVPEYAPRTEDVFDSDEFVIGDRRATSTEVLVPAAEVVVYSMIQSHWQPAKKWGRDPSKPALIWVGVDGDGDYVYADDQSHATPMTRRLLRERIDALIADDIEALREYRDY</sequence>
<reference evidence="5 6" key="1">
    <citation type="journal article" date="2019" name="Emerg. Microbes Infect.">
        <title>Comprehensive subspecies identification of 175 nontuberculous mycobacteria species based on 7547 genomic profiles.</title>
        <authorList>
            <person name="Matsumoto Y."/>
            <person name="Kinjo T."/>
            <person name="Motooka D."/>
            <person name="Nabeya D."/>
            <person name="Jung N."/>
            <person name="Uechi K."/>
            <person name="Horii T."/>
            <person name="Iida T."/>
            <person name="Fujita J."/>
            <person name="Nakamura S."/>
        </authorList>
    </citation>
    <scope>NUCLEOTIDE SEQUENCE [LARGE SCALE GENOMIC DNA]</scope>
    <source>
        <strain evidence="5 6">JCM 18538</strain>
        <plasmid evidence="5">pJCM18538</plasmid>
    </source>
</reference>
<organism evidence="5 6">
    <name type="scientific">Mycolicibacterium arabiense</name>
    <dbReference type="NCBI Taxonomy" id="1286181"/>
    <lineage>
        <taxon>Bacteria</taxon>
        <taxon>Bacillati</taxon>
        <taxon>Actinomycetota</taxon>
        <taxon>Actinomycetes</taxon>
        <taxon>Mycobacteriales</taxon>
        <taxon>Mycobacteriaceae</taxon>
        <taxon>Mycolicibacterium</taxon>
    </lineage>
</organism>
<geneLocation type="plasmid" evidence="5">
    <name>pJCM18538</name>
</geneLocation>
<proteinExistence type="inferred from homology"/>
<gene>
    <name evidence="5" type="ORF">MARA_01580</name>
</gene>
<dbReference type="GO" id="GO:0005737">
    <property type="term" value="C:cytoplasm"/>
    <property type="evidence" value="ECO:0007669"/>
    <property type="project" value="UniProtKB-SubCell"/>
</dbReference>
<dbReference type="Proteomes" id="UP000467428">
    <property type="component" value="Plasmid pJCM18538"/>
</dbReference>
<dbReference type="AlphaFoldDB" id="A0A7I7RQ73"/>
<evidence type="ECO:0000256" key="1">
    <source>
        <dbReference type="ARBA" id="ARBA00004496"/>
    </source>
</evidence>
<name>A0A7I7RQ73_9MYCO</name>
<evidence type="ECO:0000313" key="5">
    <source>
        <dbReference type="EMBL" id="BBY46728.1"/>
    </source>
</evidence>
<keyword evidence="6" id="KW-1185">Reference proteome</keyword>
<dbReference type="KEGG" id="marz:MARA_01580"/>
<dbReference type="RefSeq" id="WP_163916278.1">
    <property type="nucleotide sequence ID" value="NZ_AP022592.1"/>
</dbReference>
<evidence type="ECO:0008006" key="7">
    <source>
        <dbReference type="Google" id="ProtNLM"/>
    </source>
</evidence>
<evidence type="ECO:0000256" key="4">
    <source>
        <dbReference type="ARBA" id="ARBA00023186"/>
    </source>
</evidence>
<dbReference type="EMBL" id="AP022592">
    <property type="protein sequence ID" value="BBY46728.1"/>
    <property type="molecule type" value="Genomic_DNA"/>
</dbReference>
<keyword evidence="3" id="KW-0963">Cytoplasm</keyword>
<evidence type="ECO:0000256" key="3">
    <source>
        <dbReference type="ARBA" id="ARBA00022490"/>
    </source>
</evidence>